<evidence type="ECO:0000313" key="1">
    <source>
        <dbReference type="EMBL" id="TFK73074.1"/>
    </source>
</evidence>
<reference evidence="1 2" key="1">
    <citation type="journal article" date="2019" name="Nat. Ecol. Evol.">
        <title>Megaphylogeny resolves global patterns of mushroom evolution.</title>
        <authorList>
            <person name="Varga T."/>
            <person name="Krizsan K."/>
            <person name="Foldi C."/>
            <person name="Dima B."/>
            <person name="Sanchez-Garcia M."/>
            <person name="Sanchez-Ramirez S."/>
            <person name="Szollosi G.J."/>
            <person name="Szarkandi J.G."/>
            <person name="Papp V."/>
            <person name="Albert L."/>
            <person name="Andreopoulos W."/>
            <person name="Angelini C."/>
            <person name="Antonin V."/>
            <person name="Barry K.W."/>
            <person name="Bougher N.L."/>
            <person name="Buchanan P."/>
            <person name="Buyck B."/>
            <person name="Bense V."/>
            <person name="Catcheside P."/>
            <person name="Chovatia M."/>
            <person name="Cooper J."/>
            <person name="Damon W."/>
            <person name="Desjardin D."/>
            <person name="Finy P."/>
            <person name="Geml J."/>
            <person name="Haridas S."/>
            <person name="Hughes K."/>
            <person name="Justo A."/>
            <person name="Karasinski D."/>
            <person name="Kautmanova I."/>
            <person name="Kiss B."/>
            <person name="Kocsube S."/>
            <person name="Kotiranta H."/>
            <person name="LaButti K.M."/>
            <person name="Lechner B.E."/>
            <person name="Liimatainen K."/>
            <person name="Lipzen A."/>
            <person name="Lukacs Z."/>
            <person name="Mihaltcheva S."/>
            <person name="Morgado L.N."/>
            <person name="Niskanen T."/>
            <person name="Noordeloos M.E."/>
            <person name="Ohm R.A."/>
            <person name="Ortiz-Santana B."/>
            <person name="Ovrebo C."/>
            <person name="Racz N."/>
            <person name="Riley R."/>
            <person name="Savchenko A."/>
            <person name="Shiryaev A."/>
            <person name="Soop K."/>
            <person name="Spirin V."/>
            <person name="Szebenyi C."/>
            <person name="Tomsovsky M."/>
            <person name="Tulloss R.E."/>
            <person name="Uehling J."/>
            <person name="Grigoriev I.V."/>
            <person name="Vagvolgyi C."/>
            <person name="Papp T."/>
            <person name="Martin F.M."/>
            <person name="Miettinen O."/>
            <person name="Hibbett D.S."/>
            <person name="Nagy L.G."/>
        </authorList>
    </citation>
    <scope>NUCLEOTIDE SEQUENCE [LARGE SCALE GENOMIC DNA]</scope>
    <source>
        <strain evidence="1 2">NL-1719</strain>
    </source>
</reference>
<evidence type="ECO:0000313" key="2">
    <source>
        <dbReference type="Proteomes" id="UP000308600"/>
    </source>
</evidence>
<dbReference type="Proteomes" id="UP000308600">
    <property type="component" value="Unassembled WGS sequence"/>
</dbReference>
<organism evidence="1 2">
    <name type="scientific">Pluteus cervinus</name>
    <dbReference type="NCBI Taxonomy" id="181527"/>
    <lineage>
        <taxon>Eukaryota</taxon>
        <taxon>Fungi</taxon>
        <taxon>Dikarya</taxon>
        <taxon>Basidiomycota</taxon>
        <taxon>Agaricomycotina</taxon>
        <taxon>Agaricomycetes</taxon>
        <taxon>Agaricomycetidae</taxon>
        <taxon>Agaricales</taxon>
        <taxon>Pluteineae</taxon>
        <taxon>Pluteaceae</taxon>
        <taxon>Pluteus</taxon>
    </lineage>
</organism>
<proteinExistence type="predicted"/>
<accession>A0ACD3B526</accession>
<name>A0ACD3B526_9AGAR</name>
<keyword evidence="2" id="KW-1185">Reference proteome</keyword>
<gene>
    <name evidence="1" type="ORF">BDN72DRAFT_259606</name>
</gene>
<dbReference type="EMBL" id="ML208279">
    <property type="protein sequence ID" value="TFK73074.1"/>
    <property type="molecule type" value="Genomic_DNA"/>
</dbReference>
<protein>
    <submittedName>
        <fullName evidence="1">Uncharacterized protein</fullName>
    </submittedName>
</protein>
<sequence>MRNATKYGAQMLKYPGPLTFLGSCRTASPHLRLWTFPASTVVGVINDHPPYPYPRNYPTHDGGYGYGLTHGLWWVGLCMGLAAEMNDFLYMVVARSYLKHNVIPPILKWWLIFTLWYIVLSCDSPDIVVVDQIQQTPLPYTKNCPSSFRR</sequence>